<gene>
    <name evidence="3" type="ORF">EVJ47_01980</name>
</gene>
<proteinExistence type="inferred from homology"/>
<sequence>MKRLIFNLSLAVILTLFAMALTYSNSKNVWAAGSSIAVVNMQNIISMSNQGKKANAELKALYSTYTARLLTMRKKIAAIQNDLKQNGSIMSASEKAHKTKEFETDISKFRAEEKHVQGAMAEKRYTLLKGIVDKATAIITAIAKKNGYQLVIDRPSVVYRAQGIDITNEVLTQMNSK</sequence>
<dbReference type="InterPro" id="IPR005632">
    <property type="entry name" value="Chaperone_Skp"/>
</dbReference>
<dbReference type="InterPro" id="IPR024930">
    <property type="entry name" value="Skp_dom_sf"/>
</dbReference>
<dbReference type="Gene3D" id="3.30.910.20">
    <property type="entry name" value="Skp domain"/>
    <property type="match status" value="1"/>
</dbReference>
<dbReference type="AlphaFoldDB" id="A0A519BCR3"/>
<dbReference type="PANTHER" id="PTHR35089">
    <property type="entry name" value="CHAPERONE PROTEIN SKP"/>
    <property type="match status" value="1"/>
</dbReference>
<dbReference type="SUPFAM" id="SSF111384">
    <property type="entry name" value="OmpH-like"/>
    <property type="match status" value="1"/>
</dbReference>
<dbReference type="GO" id="GO:0050821">
    <property type="term" value="P:protein stabilization"/>
    <property type="evidence" value="ECO:0007669"/>
    <property type="project" value="TreeGrafter"/>
</dbReference>
<organism evidence="3 4">
    <name type="scientific">Candidatus Acidulodesulfobacterium ferriphilum</name>
    <dbReference type="NCBI Taxonomy" id="2597223"/>
    <lineage>
        <taxon>Bacteria</taxon>
        <taxon>Deltaproteobacteria</taxon>
        <taxon>Candidatus Acidulodesulfobacterales</taxon>
        <taxon>Candidatus Acidulodesulfobacterium</taxon>
    </lineage>
</organism>
<accession>A0A519BCR3</accession>
<reference evidence="3 4" key="1">
    <citation type="submission" date="2019-01" db="EMBL/GenBank/DDBJ databases">
        <title>Insights into ecological role of a new deltaproteobacterial order Candidatus Sinidesulfobacterales (Sva0485) by metagenomics and metatranscriptomics.</title>
        <authorList>
            <person name="Tan S."/>
            <person name="Liu J."/>
            <person name="Fang Y."/>
            <person name="Hedlund B.P."/>
            <person name="Lian Z.H."/>
            <person name="Huang L.Y."/>
            <person name="Li J.T."/>
            <person name="Huang L.N."/>
            <person name="Li W.J."/>
            <person name="Jiang H.C."/>
            <person name="Dong H.L."/>
            <person name="Shu W.S."/>
        </authorList>
    </citation>
    <scope>NUCLEOTIDE SEQUENCE [LARGE SCALE GENOMIC DNA]</scope>
    <source>
        <strain evidence="3">AP3</strain>
    </source>
</reference>
<dbReference type="PANTHER" id="PTHR35089:SF1">
    <property type="entry name" value="CHAPERONE PROTEIN SKP"/>
    <property type="match status" value="1"/>
</dbReference>
<evidence type="ECO:0000256" key="2">
    <source>
        <dbReference type="ARBA" id="ARBA00022729"/>
    </source>
</evidence>
<protein>
    <submittedName>
        <fullName evidence="3">OmpH family outer membrane protein</fullName>
    </submittedName>
</protein>
<comment type="caution">
    <text evidence="3">The sequence shown here is derived from an EMBL/GenBank/DDBJ whole genome shotgun (WGS) entry which is preliminary data.</text>
</comment>
<dbReference type="SMART" id="SM00935">
    <property type="entry name" value="OmpH"/>
    <property type="match status" value="1"/>
</dbReference>
<dbReference type="GO" id="GO:0051082">
    <property type="term" value="F:unfolded protein binding"/>
    <property type="evidence" value="ECO:0007669"/>
    <property type="project" value="InterPro"/>
</dbReference>
<comment type="similarity">
    <text evidence="1">Belongs to the Skp family.</text>
</comment>
<name>A0A519BCR3_9DELT</name>
<evidence type="ECO:0000313" key="4">
    <source>
        <dbReference type="Proteomes" id="UP000320813"/>
    </source>
</evidence>
<dbReference type="EMBL" id="SGBD01000001">
    <property type="protein sequence ID" value="RZD15066.1"/>
    <property type="molecule type" value="Genomic_DNA"/>
</dbReference>
<keyword evidence="2" id="KW-0732">Signal</keyword>
<evidence type="ECO:0000313" key="3">
    <source>
        <dbReference type="EMBL" id="RZD15066.1"/>
    </source>
</evidence>
<dbReference type="Pfam" id="PF03938">
    <property type="entry name" value="OmpH"/>
    <property type="match status" value="1"/>
</dbReference>
<dbReference type="Proteomes" id="UP000320813">
    <property type="component" value="Unassembled WGS sequence"/>
</dbReference>
<evidence type="ECO:0000256" key="1">
    <source>
        <dbReference type="ARBA" id="ARBA00009091"/>
    </source>
</evidence>
<dbReference type="GO" id="GO:0005829">
    <property type="term" value="C:cytosol"/>
    <property type="evidence" value="ECO:0007669"/>
    <property type="project" value="TreeGrafter"/>
</dbReference>